<evidence type="ECO:0000256" key="1">
    <source>
        <dbReference type="SAM" id="MobiDB-lite"/>
    </source>
</evidence>
<keyword evidence="3" id="KW-1185">Reference proteome</keyword>
<gene>
    <name evidence="2" type="ORF">ACHFJ0_04825</name>
</gene>
<evidence type="ECO:0000313" key="2">
    <source>
        <dbReference type="EMBL" id="MFH5773554.1"/>
    </source>
</evidence>
<dbReference type="Proteomes" id="UP001609376">
    <property type="component" value="Unassembled WGS sequence"/>
</dbReference>
<name>A0ABW7LHB4_9RHOB</name>
<proteinExistence type="predicted"/>
<sequence>MANKVLKELAIAVSSYEDRNTGQTKNRYENIGVLMQSENDRGERNTYIMLKRSFNPAGVPFKQGSDKILISLFDPRPTDQGEQGQRDDRGQDQRQHNDGLDESEIPF</sequence>
<accession>A0ABW7LHB4</accession>
<comment type="caution">
    <text evidence="2">The sequence shown here is derived from an EMBL/GenBank/DDBJ whole genome shotgun (WGS) entry which is preliminary data.</text>
</comment>
<dbReference type="RefSeq" id="WP_395132409.1">
    <property type="nucleotide sequence ID" value="NZ_JBIMPR010000003.1"/>
</dbReference>
<organism evidence="2 3">
    <name type="scientific">Paracoccus broussonetiae subsp. drimophilus</name>
    <dbReference type="NCBI Taxonomy" id="3373869"/>
    <lineage>
        <taxon>Bacteria</taxon>
        <taxon>Pseudomonadati</taxon>
        <taxon>Pseudomonadota</taxon>
        <taxon>Alphaproteobacteria</taxon>
        <taxon>Rhodobacterales</taxon>
        <taxon>Paracoccaceae</taxon>
        <taxon>Paracoccus</taxon>
        <taxon>Paracoccus broussonetiae</taxon>
    </lineage>
</organism>
<evidence type="ECO:0008006" key="4">
    <source>
        <dbReference type="Google" id="ProtNLM"/>
    </source>
</evidence>
<evidence type="ECO:0000313" key="3">
    <source>
        <dbReference type="Proteomes" id="UP001609376"/>
    </source>
</evidence>
<protein>
    <recommendedName>
        <fullName evidence="4">Single-stranded DNA-binding protein</fullName>
    </recommendedName>
</protein>
<reference evidence="2 3" key="1">
    <citation type="submission" date="2024-10" db="EMBL/GenBank/DDBJ databases">
        <title>Paracoccus drimophilus sp. nov., a novel bacterium from corn roots in Hunan.</title>
        <authorList>
            <person name="Li X."/>
        </authorList>
    </citation>
    <scope>NUCLEOTIDE SEQUENCE [LARGE SCALE GENOMIC DNA]</scope>
    <source>
        <strain evidence="2 3">NGMCC 1.201697</strain>
    </source>
</reference>
<feature type="compositionally biased region" description="Basic and acidic residues" evidence="1">
    <location>
        <begin position="76"/>
        <end position="99"/>
    </location>
</feature>
<feature type="region of interest" description="Disordered" evidence="1">
    <location>
        <begin position="73"/>
        <end position="107"/>
    </location>
</feature>
<dbReference type="EMBL" id="JBIMPR010000003">
    <property type="protein sequence ID" value="MFH5773554.1"/>
    <property type="molecule type" value="Genomic_DNA"/>
</dbReference>